<feature type="transmembrane region" description="Helical" evidence="2">
    <location>
        <begin position="17"/>
        <end position="37"/>
    </location>
</feature>
<accession>A0A8E1UQQ9</accession>
<evidence type="ECO:0000313" key="4">
    <source>
        <dbReference type="Proteomes" id="UP000036951"/>
    </source>
</evidence>
<name>A0A8E1UQQ9_9BACT</name>
<dbReference type="AlphaFoldDB" id="A0A8E1UQQ9"/>
<dbReference type="Pfam" id="PF04977">
    <property type="entry name" value="DivIC"/>
    <property type="match status" value="1"/>
</dbReference>
<dbReference type="Proteomes" id="UP000036951">
    <property type="component" value="Unassembled WGS sequence"/>
</dbReference>
<sequence>MSRRLYPILNFISHNKYWIVIIFGVLIVGFLDENSLLKHVRNRILVSELKEQIDAYNMQYEQDEQKIKELKRNPKAITKIARENYFMKADDEDIFVLSDDQKTVTDNDETAK</sequence>
<keyword evidence="2" id="KW-1133">Transmembrane helix</keyword>
<dbReference type="InterPro" id="IPR007060">
    <property type="entry name" value="FtsL/DivIC"/>
</dbReference>
<dbReference type="OrthoDB" id="1467719at2"/>
<evidence type="ECO:0000313" key="3">
    <source>
        <dbReference type="EMBL" id="KOO66064.1"/>
    </source>
</evidence>
<comment type="caution">
    <text evidence="3">The sequence shown here is derived from an EMBL/GenBank/DDBJ whole genome shotgun (WGS) entry which is preliminary data.</text>
</comment>
<keyword evidence="1" id="KW-0175">Coiled coil</keyword>
<keyword evidence="2" id="KW-0812">Transmembrane</keyword>
<dbReference type="EMBL" id="LFQU01000048">
    <property type="protein sequence ID" value="KOO66064.1"/>
    <property type="molecule type" value="Genomic_DNA"/>
</dbReference>
<gene>
    <name evidence="3" type="ORF">ACU52_14010</name>
</gene>
<feature type="coiled-coil region" evidence="1">
    <location>
        <begin position="46"/>
        <end position="73"/>
    </location>
</feature>
<evidence type="ECO:0000256" key="1">
    <source>
        <dbReference type="SAM" id="Coils"/>
    </source>
</evidence>
<protein>
    <submittedName>
        <fullName evidence="3">Septum formation initiator</fullName>
    </submittedName>
</protein>
<keyword evidence="2" id="KW-0472">Membrane</keyword>
<proteinExistence type="predicted"/>
<evidence type="ECO:0000256" key="2">
    <source>
        <dbReference type="SAM" id="Phobius"/>
    </source>
</evidence>
<dbReference type="RefSeq" id="WP_053399241.1">
    <property type="nucleotide sequence ID" value="NZ_LFQU01000048.1"/>
</dbReference>
<keyword evidence="4" id="KW-1185">Reference proteome</keyword>
<organism evidence="3 4">
    <name type="scientific">Xylanibacter rarus</name>
    <dbReference type="NCBI Taxonomy" id="1676614"/>
    <lineage>
        <taxon>Bacteria</taxon>
        <taxon>Pseudomonadati</taxon>
        <taxon>Bacteroidota</taxon>
        <taxon>Bacteroidia</taxon>
        <taxon>Bacteroidales</taxon>
        <taxon>Prevotellaceae</taxon>
        <taxon>Xylanibacter</taxon>
    </lineage>
</organism>
<reference evidence="3 4" key="1">
    <citation type="submission" date="2015-06" db="EMBL/GenBank/DDBJ databases">
        <title>Prevotella sp. 109, sp. nov., a novel member of the family Prevotellaceae isolated from human faeces.</title>
        <authorList>
            <person name="Shkoporov A.N."/>
            <person name="Chaplin A.V."/>
            <person name="Kafarskaia L.I."/>
            <person name="Efimov B.A."/>
        </authorList>
    </citation>
    <scope>NUCLEOTIDE SEQUENCE [LARGE SCALE GENOMIC DNA]</scope>
    <source>
        <strain evidence="3 4">109</strain>
    </source>
</reference>